<feature type="domain" description="Xaa-Pro dipeptidyl-peptidase-like" evidence="1">
    <location>
        <begin position="111"/>
        <end position="258"/>
    </location>
</feature>
<sequence>MATRTIGGWVLLGLALFGTASSGRSAEPLAEYFRIETERLAARPLLGIDSAERWKASRPELQRQCREMLGLDPMPEKTDLNAKITGVVERPDFVIEKIHFQSAPGLFVTGNLYRPKVVTRPLPAILYVCGHGGVVKNGLIYGCKAHYQHHAAWYAANGYVCLVVDTLQLGELPGLHHGTHHLGMWWWISRGYTPAGIEAWNGVRVIDYLTSRPEVDPTRIGMTGRSGGGATSWWLAAIDDRVAAVAPVAGITDLTDHVVDGVIKGHCDCMYFVNLYRWDFPLVAALTAPRPLLFENTDKDPIFPEDGVRRIYGHLEQVYRWYGASDRLGLVIGAGGHIDSTEIRHPSFAFFNKWLKGQEGPIEEPDRKVAIEDLKVLKPGEVPPGNRNDTIHETFLPEFVTPPVPASPAAWESTRDRWMGQLRAKVFAGWPSEDETPALDLKRVADLNRDPIRIRVFDYTSQPGVRLTTWLITAAKPGREQPDPLTLVVADETAWRARWSWLAKAQEETFQPPQGAEWTEILRSVEQGSALAIIAPRGVGPTGWDEKNEQAVKMGLHIRRRFPLLGQTLEGMQIWDVRRALAALRTVPELGNAPVELVGRGQAAALALWTAVFEPGVAQVTLDSPPVTVRDGPAFLNLSRVLGMPQALALLYPRTVRLVGTSPEPWRWASDLATKLGGNPPWPTFDHAESR</sequence>
<proteinExistence type="predicted"/>
<organism evidence="2">
    <name type="scientific">Singulisphaera sp. Ch08</name>
    <dbReference type="NCBI Taxonomy" id="3120278"/>
    <lineage>
        <taxon>Bacteria</taxon>
        <taxon>Pseudomonadati</taxon>
        <taxon>Planctomycetota</taxon>
        <taxon>Planctomycetia</taxon>
        <taxon>Isosphaerales</taxon>
        <taxon>Isosphaeraceae</taxon>
        <taxon>Singulisphaera</taxon>
    </lineage>
</organism>
<dbReference type="RefSeq" id="WP_406695021.1">
    <property type="nucleotide sequence ID" value="NZ_CP155447.1"/>
</dbReference>
<dbReference type="EMBL" id="CP155447">
    <property type="protein sequence ID" value="XBH02279.1"/>
    <property type="molecule type" value="Genomic_DNA"/>
</dbReference>
<evidence type="ECO:0000313" key="2">
    <source>
        <dbReference type="EMBL" id="XBH02279.1"/>
    </source>
</evidence>
<dbReference type="Pfam" id="PF02129">
    <property type="entry name" value="Peptidase_S15"/>
    <property type="match status" value="1"/>
</dbReference>
<reference evidence="2" key="1">
    <citation type="submission" date="2024-05" db="EMBL/GenBank/DDBJ databases">
        <title>Planctomycetes of the genus Singulisphaera possess chitinolytic capabilities.</title>
        <authorList>
            <person name="Ivanova A."/>
        </authorList>
    </citation>
    <scope>NUCLEOTIDE SEQUENCE</scope>
    <source>
        <strain evidence="2">Ch08T</strain>
    </source>
</reference>
<dbReference type="GO" id="GO:0016787">
    <property type="term" value="F:hydrolase activity"/>
    <property type="evidence" value="ECO:0007669"/>
    <property type="project" value="InterPro"/>
</dbReference>
<dbReference type="SUPFAM" id="SSF53474">
    <property type="entry name" value="alpha/beta-Hydrolases"/>
    <property type="match status" value="2"/>
</dbReference>
<dbReference type="PANTHER" id="PTHR47381">
    <property type="entry name" value="ALPHA/BETA-HYDROLASES SUPERFAMILY PROTEIN"/>
    <property type="match status" value="1"/>
</dbReference>
<protein>
    <submittedName>
        <fullName evidence="2">Acetylxylan esterase</fullName>
    </submittedName>
</protein>
<dbReference type="PANTHER" id="PTHR47381:SF3">
    <property type="entry name" value="ALPHA_BETA-HYDROLASES SUPERFAMILY PROTEIN"/>
    <property type="match status" value="1"/>
</dbReference>
<dbReference type="InterPro" id="IPR000383">
    <property type="entry name" value="Xaa-Pro-like_dom"/>
</dbReference>
<evidence type="ECO:0000259" key="1">
    <source>
        <dbReference type="Pfam" id="PF02129"/>
    </source>
</evidence>
<name>A0AAU7CAM0_9BACT</name>
<dbReference type="AlphaFoldDB" id="A0AAU7CAM0"/>
<accession>A0AAU7CAM0</accession>
<gene>
    <name evidence="2" type="ORF">V5E97_28675</name>
</gene>
<dbReference type="Gene3D" id="3.40.50.1820">
    <property type="entry name" value="alpha/beta hydrolase"/>
    <property type="match status" value="2"/>
</dbReference>
<dbReference type="InterPro" id="IPR029058">
    <property type="entry name" value="AB_hydrolase_fold"/>
</dbReference>